<sequence length="89" mass="10225">METLTWRTAMDFLPTLNRGMFKEVANDLTIIYWKPTLGLFAIVVMMFITFTIMIVCGVKLVRQLRKVAMSAKTISIQKQLLRALITQLS</sequence>
<dbReference type="AlphaFoldDB" id="A0A0C2H5X5"/>
<proteinExistence type="predicted"/>
<dbReference type="PANTHER" id="PTHR22943">
    <property type="entry name" value="7-TRANSMEMBRANE DOMAIN RECEPTOR C.ELEGANS"/>
    <property type="match status" value="1"/>
</dbReference>
<name>A0A0C2H5X5_9BILA</name>
<dbReference type="InterPro" id="IPR019428">
    <property type="entry name" value="7TM_GPCR_serpentine_rcpt_Str"/>
</dbReference>
<dbReference type="Proteomes" id="UP000054047">
    <property type="component" value="Unassembled WGS sequence"/>
</dbReference>
<feature type="transmembrane region" description="Helical" evidence="1">
    <location>
        <begin position="37"/>
        <end position="61"/>
    </location>
</feature>
<keyword evidence="3" id="KW-1185">Reference proteome</keyword>
<dbReference type="GO" id="GO:0038022">
    <property type="term" value="F:G protein-coupled olfactory receptor activity"/>
    <property type="evidence" value="ECO:0007669"/>
    <property type="project" value="TreeGrafter"/>
</dbReference>
<dbReference type="EMBL" id="KN726192">
    <property type="protein sequence ID" value="KIH69260.1"/>
    <property type="molecule type" value="Genomic_DNA"/>
</dbReference>
<accession>A0A0C2H5X5</accession>
<keyword evidence="1" id="KW-1133">Transmembrane helix</keyword>
<dbReference type="GO" id="GO:0042048">
    <property type="term" value="P:olfactory behavior"/>
    <property type="evidence" value="ECO:0007669"/>
    <property type="project" value="TreeGrafter"/>
</dbReference>
<keyword evidence="1" id="KW-0812">Transmembrane</keyword>
<dbReference type="PANTHER" id="PTHR22943:SF248">
    <property type="entry name" value="SEVEN TM RECEPTOR"/>
    <property type="match status" value="1"/>
</dbReference>
<reference evidence="2 3" key="1">
    <citation type="submission" date="2013-12" db="EMBL/GenBank/DDBJ databases">
        <title>Draft genome of the parsitic nematode Ancylostoma duodenale.</title>
        <authorList>
            <person name="Mitreva M."/>
        </authorList>
    </citation>
    <scope>NUCLEOTIDE SEQUENCE [LARGE SCALE GENOMIC DNA]</scope>
    <source>
        <strain evidence="2 3">Zhejiang</strain>
    </source>
</reference>
<dbReference type="GO" id="GO:0005886">
    <property type="term" value="C:plasma membrane"/>
    <property type="evidence" value="ECO:0007669"/>
    <property type="project" value="TreeGrafter"/>
</dbReference>
<evidence type="ECO:0000313" key="2">
    <source>
        <dbReference type="EMBL" id="KIH69260.1"/>
    </source>
</evidence>
<organism evidence="2 3">
    <name type="scientific">Ancylostoma duodenale</name>
    <dbReference type="NCBI Taxonomy" id="51022"/>
    <lineage>
        <taxon>Eukaryota</taxon>
        <taxon>Metazoa</taxon>
        <taxon>Ecdysozoa</taxon>
        <taxon>Nematoda</taxon>
        <taxon>Chromadorea</taxon>
        <taxon>Rhabditida</taxon>
        <taxon>Rhabditina</taxon>
        <taxon>Rhabditomorpha</taxon>
        <taxon>Strongyloidea</taxon>
        <taxon>Ancylostomatidae</taxon>
        <taxon>Ancylostomatinae</taxon>
        <taxon>Ancylostoma</taxon>
    </lineage>
</organism>
<dbReference type="SUPFAM" id="SSF81321">
    <property type="entry name" value="Family A G protein-coupled receptor-like"/>
    <property type="match status" value="1"/>
</dbReference>
<evidence type="ECO:0000313" key="3">
    <source>
        <dbReference type="Proteomes" id="UP000054047"/>
    </source>
</evidence>
<evidence type="ECO:0000256" key="1">
    <source>
        <dbReference type="SAM" id="Phobius"/>
    </source>
</evidence>
<protein>
    <submittedName>
        <fullName evidence="2">Uncharacterized protein</fullName>
    </submittedName>
</protein>
<gene>
    <name evidence="2" type="ORF">ANCDUO_00398</name>
</gene>
<dbReference type="Pfam" id="PF10326">
    <property type="entry name" value="7TM_GPCR_Str"/>
    <property type="match status" value="1"/>
</dbReference>
<keyword evidence="1" id="KW-0472">Membrane</keyword>